<dbReference type="Gene3D" id="3.40.50.1820">
    <property type="entry name" value="alpha/beta hydrolase"/>
    <property type="match status" value="1"/>
</dbReference>
<gene>
    <name evidence="2" type="ORF">PSU4_47540</name>
</gene>
<dbReference type="RefSeq" id="WP_246115302.1">
    <property type="nucleotide sequence ID" value="NZ_BJVJ01000064.1"/>
</dbReference>
<dbReference type="InterPro" id="IPR000073">
    <property type="entry name" value="AB_hydrolase_1"/>
</dbReference>
<keyword evidence="3" id="KW-1185">Reference proteome</keyword>
<dbReference type="EMBL" id="BJVJ01000064">
    <property type="protein sequence ID" value="GEL25800.1"/>
    <property type="molecule type" value="Genomic_DNA"/>
</dbReference>
<dbReference type="GO" id="GO:0016787">
    <property type="term" value="F:hydrolase activity"/>
    <property type="evidence" value="ECO:0007669"/>
    <property type="project" value="UniProtKB-KW"/>
</dbReference>
<organism evidence="2 3">
    <name type="scientific">Pseudonocardia sulfidoxydans NBRC 16205</name>
    <dbReference type="NCBI Taxonomy" id="1223511"/>
    <lineage>
        <taxon>Bacteria</taxon>
        <taxon>Bacillati</taxon>
        <taxon>Actinomycetota</taxon>
        <taxon>Actinomycetes</taxon>
        <taxon>Pseudonocardiales</taxon>
        <taxon>Pseudonocardiaceae</taxon>
        <taxon>Pseudonocardia</taxon>
    </lineage>
</organism>
<dbReference type="AlphaFoldDB" id="A0A511DLW0"/>
<dbReference type="SUPFAM" id="SSF53474">
    <property type="entry name" value="alpha/beta-Hydrolases"/>
    <property type="match status" value="1"/>
</dbReference>
<dbReference type="Pfam" id="PF00561">
    <property type="entry name" value="Abhydrolase_1"/>
    <property type="match status" value="1"/>
</dbReference>
<dbReference type="InterPro" id="IPR050228">
    <property type="entry name" value="Carboxylesterase_BioH"/>
</dbReference>
<dbReference type="PANTHER" id="PTHR43194:SF2">
    <property type="entry name" value="PEROXISOMAL MEMBRANE PROTEIN LPX1"/>
    <property type="match status" value="1"/>
</dbReference>
<keyword evidence="2" id="KW-0378">Hydrolase</keyword>
<dbReference type="PANTHER" id="PTHR43194">
    <property type="entry name" value="HYDROLASE ALPHA/BETA FOLD FAMILY"/>
    <property type="match status" value="1"/>
</dbReference>
<sequence length="277" mass="29556">MRRSLRTSDGVYLAVVEFGGGGTPILLLHGLMGRATTWWPVARRLTGHGRVIGLDARGHGRSQATGPWTTERLAADAAELLDQLGAGPAIVVGHSMGGLHALALAASRPDLVQAVVVEDMAVDLTGVPETAVADARAWFGAIPQPFASLAEVRATFGHPRPEFGDYMAECVEERADGYHLLCRVDNAVEIAGEWAYRSYWDVLAGVRAPVLLVCAAAGIVPRGQPEQIVDALRRNRFGPYARLVTLPGTGHLVHASEEAFRIAVEDFLATTAPLRAS</sequence>
<feature type="domain" description="AB hydrolase-1" evidence="1">
    <location>
        <begin position="24"/>
        <end position="120"/>
    </location>
</feature>
<comment type="caution">
    <text evidence="2">The sequence shown here is derived from an EMBL/GenBank/DDBJ whole genome shotgun (WGS) entry which is preliminary data.</text>
</comment>
<proteinExistence type="predicted"/>
<evidence type="ECO:0000259" key="1">
    <source>
        <dbReference type="Pfam" id="PF00561"/>
    </source>
</evidence>
<dbReference type="PRINTS" id="PR00111">
    <property type="entry name" value="ABHYDROLASE"/>
</dbReference>
<evidence type="ECO:0000313" key="3">
    <source>
        <dbReference type="Proteomes" id="UP000321685"/>
    </source>
</evidence>
<protein>
    <submittedName>
        <fullName evidence="2">Alpha/beta hydrolase</fullName>
    </submittedName>
</protein>
<reference evidence="2 3" key="1">
    <citation type="submission" date="2019-07" db="EMBL/GenBank/DDBJ databases">
        <title>Whole genome shotgun sequence of Pseudonocardia sulfidoxydans NBRC 16205.</title>
        <authorList>
            <person name="Hosoyama A."/>
            <person name="Uohara A."/>
            <person name="Ohji S."/>
            <person name="Ichikawa N."/>
        </authorList>
    </citation>
    <scope>NUCLEOTIDE SEQUENCE [LARGE SCALE GENOMIC DNA]</scope>
    <source>
        <strain evidence="2 3">NBRC 16205</strain>
    </source>
</reference>
<evidence type="ECO:0000313" key="2">
    <source>
        <dbReference type="EMBL" id="GEL25800.1"/>
    </source>
</evidence>
<dbReference type="Proteomes" id="UP000321685">
    <property type="component" value="Unassembled WGS sequence"/>
</dbReference>
<dbReference type="InterPro" id="IPR029058">
    <property type="entry name" value="AB_hydrolase_fold"/>
</dbReference>
<accession>A0A511DLW0</accession>
<name>A0A511DLW0_9PSEU</name>